<dbReference type="Proteomes" id="UP001165395">
    <property type="component" value="Unassembled WGS sequence"/>
</dbReference>
<feature type="signal peptide" evidence="1">
    <location>
        <begin position="1"/>
        <end position="22"/>
    </location>
</feature>
<dbReference type="RefSeq" id="WP_227180630.1">
    <property type="nucleotide sequence ID" value="NZ_JAJBZT010000005.1"/>
</dbReference>
<feature type="chain" id="PRO_5047173955" evidence="1">
    <location>
        <begin position="23"/>
        <end position="204"/>
    </location>
</feature>
<dbReference type="CDD" id="cd01822">
    <property type="entry name" value="Lysophospholipase_L1_like"/>
    <property type="match status" value="1"/>
</dbReference>
<name>A0ABS8D6Q0_9NEIS</name>
<dbReference type="EMBL" id="JAJBZT010000005">
    <property type="protein sequence ID" value="MCB6183847.1"/>
    <property type="molecule type" value="Genomic_DNA"/>
</dbReference>
<accession>A0ABS8D6Q0</accession>
<evidence type="ECO:0000256" key="1">
    <source>
        <dbReference type="SAM" id="SignalP"/>
    </source>
</evidence>
<gene>
    <name evidence="3" type="ORF">LIN78_09840</name>
</gene>
<dbReference type="PANTHER" id="PTHR30383:SF24">
    <property type="entry name" value="THIOESTERASE 1_PROTEASE 1_LYSOPHOSPHOLIPASE L1"/>
    <property type="match status" value="1"/>
</dbReference>
<evidence type="ECO:0000259" key="2">
    <source>
        <dbReference type="Pfam" id="PF13472"/>
    </source>
</evidence>
<dbReference type="InterPro" id="IPR051532">
    <property type="entry name" value="Ester_Hydrolysis_Enzymes"/>
</dbReference>
<keyword evidence="4" id="KW-1185">Reference proteome</keyword>
<dbReference type="PANTHER" id="PTHR30383">
    <property type="entry name" value="THIOESTERASE 1/PROTEASE 1/LYSOPHOSPHOLIPASE L1"/>
    <property type="match status" value="1"/>
</dbReference>
<dbReference type="InterPro" id="IPR008265">
    <property type="entry name" value="Lipase_GDSL_AS"/>
</dbReference>
<reference evidence="3" key="1">
    <citation type="submission" date="2021-10" db="EMBL/GenBank/DDBJ databases">
        <title>The complete genome sequence of Leeia sp. TBRC 13508.</title>
        <authorList>
            <person name="Charoenyingcharoen P."/>
            <person name="Yukphan P."/>
        </authorList>
    </citation>
    <scope>NUCLEOTIDE SEQUENCE</scope>
    <source>
        <strain evidence="3">TBRC 13508</strain>
    </source>
</reference>
<dbReference type="PROSITE" id="PS01098">
    <property type="entry name" value="LIPASE_GDSL_SER"/>
    <property type="match status" value="1"/>
</dbReference>
<comment type="caution">
    <text evidence="3">The sequence shown here is derived from an EMBL/GenBank/DDBJ whole genome shotgun (WGS) entry which is preliminary data.</text>
</comment>
<organism evidence="3 4">
    <name type="scientific">Leeia speluncae</name>
    <dbReference type="NCBI Taxonomy" id="2884804"/>
    <lineage>
        <taxon>Bacteria</taxon>
        <taxon>Pseudomonadati</taxon>
        <taxon>Pseudomonadota</taxon>
        <taxon>Betaproteobacteria</taxon>
        <taxon>Neisseriales</taxon>
        <taxon>Leeiaceae</taxon>
        <taxon>Leeia</taxon>
    </lineage>
</organism>
<dbReference type="Pfam" id="PF13472">
    <property type="entry name" value="Lipase_GDSL_2"/>
    <property type="match status" value="1"/>
</dbReference>
<dbReference type="InterPro" id="IPR036514">
    <property type="entry name" value="SGNH_hydro_sf"/>
</dbReference>
<protein>
    <submittedName>
        <fullName evidence="3">Arylesterase</fullName>
    </submittedName>
</protein>
<dbReference type="SUPFAM" id="SSF52266">
    <property type="entry name" value="SGNH hydrolase"/>
    <property type="match status" value="1"/>
</dbReference>
<sequence>MLSVLSKSLLLIVALFGAPAMAATILVMGDSLSAGYGLAKGEGWVDLLQKRVAKSHDVINASVSGETSAGGVARLPQLLNKHHPDIVLLELGANDGLRGLQLTATQNNLQRMMEQVTDSGAKLVLIGVQIPPNYGRLYQKKFSQMYQDLAKDHLASFVPFLLEKVANRRDLFQADGLHPIAKAQPLLLDTVWPVLKKVIGKKGS</sequence>
<evidence type="ECO:0000313" key="3">
    <source>
        <dbReference type="EMBL" id="MCB6183847.1"/>
    </source>
</evidence>
<proteinExistence type="predicted"/>
<keyword evidence="1" id="KW-0732">Signal</keyword>
<evidence type="ECO:0000313" key="4">
    <source>
        <dbReference type="Proteomes" id="UP001165395"/>
    </source>
</evidence>
<dbReference type="InterPro" id="IPR013830">
    <property type="entry name" value="SGNH_hydro"/>
</dbReference>
<feature type="domain" description="SGNH hydrolase-type esterase" evidence="2">
    <location>
        <begin position="27"/>
        <end position="182"/>
    </location>
</feature>
<dbReference type="Gene3D" id="3.40.50.1110">
    <property type="entry name" value="SGNH hydrolase"/>
    <property type="match status" value="1"/>
</dbReference>